<sequence length="106" mass="11978">MINTMERHSYDSLSEAIDDLKHRGYTEDFNLKPFCLACPRLNLELRPEQFTVDETYRFEGQSNPDDSSVIYAVSSPPDLKGILVDAYGVYAESLTPEMAQKLKAAV</sequence>
<dbReference type="Proteomes" id="UP000321532">
    <property type="component" value="Unassembled WGS sequence"/>
</dbReference>
<dbReference type="AlphaFoldDB" id="A0A512B5S5"/>
<accession>A0A512B5S5</accession>
<gene>
    <name evidence="1" type="ORF">AAE02nite_49580</name>
</gene>
<evidence type="ECO:0008006" key="3">
    <source>
        <dbReference type="Google" id="ProtNLM"/>
    </source>
</evidence>
<protein>
    <recommendedName>
        <fullName evidence="3">Phosphoribosylpyrophosphate synthetase</fullName>
    </recommendedName>
</protein>
<evidence type="ECO:0000313" key="1">
    <source>
        <dbReference type="EMBL" id="GEO07294.1"/>
    </source>
</evidence>
<comment type="caution">
    <text evidence="1">The sequence shown here is derived from an EMBL/GenBank/DDBJ whole genome shotgun (WGS) entry which is preliminary data.</text>
</comment>
<reference evidence="1 2" key="1">
    <citation type="submission" date="2019-07" db="EMBL/GenBank/DDBJ databases">
        <title>Whole genome shotgun sequence of Adhaeribacter aerolatus NBRC 106133.</title>
        <authorList>
            <person name="Hosoyama A."/>
            <person name="Uohara A."/>
            <person name="Ohji S."/>
            <person name="Ichikawa N."/>
        </authorList>
    </citation>
    <scope>NUCLEOTIDE SEQUENCE [LARGE SCALE GENOMIC DNA]</scope>
    <source>
        <strain evidence="1 2">NBRC 106133</strain>
    </source>
</reference>
<proteinExistence type="predicted"/>
<name>A0A512B5S5_9BACT</name>
<dbReference type="EMBL" id="BJYS01000057">
    <property type="protein sequence ID" value="GEO07294.1"/>
    <property type="molecule type" value="Genomic_DNA"/>
</dbReference>
<evidence type="ECO:0000313" key="2">
    <source>
        <dbReference type="Proteomes" id="UP000321532"/>
    </source>
</evidence>
<organism evidence="1 2">
    <name type="scientific">Adhaeribacter aerolatus</name>
    <dbReference type="NCBI Taxonomy" id="670289"/>
    <lineage>
        <taxon>Bacteria</taxon>
        <taxon>Pseudomonadati</taxon>
        <taxon>Bacteroidota</taxon>
        <taxon>Cytophagia</taxon>
        <taxon>Cytophagales</taxon>
        <taxon>Hymenobacteraceae</taxon>
        <taxon>Adhaeribacter</taxon>
    </lineage>
</organism>
<keyword evidence="2" id="KW-1185">Reference proteome</keyword>